<sequence>MKPSNSSSETTVTTATQTQTHSENYTHDSTTSTAAVTATANSSVVVTATSKSVISTQGSSSLLFCKCGFSQMILHELDCHAPLQNSDDLSTAEPDTLVISGGLYDEHPIYDNLPPNRQDEPQFHLEFLH</sequence>
<evidence type="ECO:0000313" key="2">
    <source>
        <dbReference type="EMBL" id="KAK7916458.1"/>
    </source>
</evidence>
<gene>
    <name evidence="2" type="ORF">WMY93_012219</name>
</gene>
<name>A0AAW0PAX3_9GOBI</name>
<dbReference type="EMBL" id="JBBPFD010000008">
    <property type="protein sequence ID" value="KAK7916458.1"/>
    <property type="molecule type" value="Genomic_DNA"/>
</dbReference>
<evidence type="ECO:0000256" key="1">
    <source>
        <dbReference type="SAM" id="MobiDB-lite"/>
    </source>
</evidence>
<comment type="caution">
    <text evidence="2">The sequence shown here is derived from an EMBL/GenBank/DDBJ whole genome shotgun (WGS) entry which is preliminary data.</text>
</comment>
<proteinExistence type="predicted"/>
<dbReference type="Proteomes" id="UP001460270">
    <property type="component" value="Unassembled WGS sequence"/>
</dbReference>
<organism evidence="2 3">
    <name type="scientific">Mugilogobius chulae</name>
    <name type="common">yellowstripe goby</name>
    <dbReference type="NCBI Taxonomy" id="88201"/>
    <lineage>
        <taxon>Eukaryota</taxon>
        <taxon>Metazoa</taxon>
        <taxon>Chordata</taxon>
        <taxon>Craniata</taxon>
        <taxon>Vertebrata</taxon>
        <taxon>Euteleostomi</taxon>
        <taxon>Actinopterygii</taxon>
        <taxon>Neopterygii</taxon>
        <taxon>Teleostei</taxon>
        <taxon>Neoteleostei</taxon>
        <taxon>Acanthomorphata</taxon>
        <taxon>Gobiaria</taxon>
        <taxon>Gobiiformes</taxon>
        <taxon>Gobioidei</taxon>
        <taxon>Gobiidae</taxon>
        <taxon>Gobionellinae</taxon>
        <taxon>Mugilogobius</taxon>
    </lineage>
</organism>
<evidence type="ECO:0000313" key="3">
    <source>
        <dbReference type="Proteomes" id="UP001460270"/>
    </source>
</evidence>
<accession>A0AAW0PAX3</accession>
<reference evidence="3" key="1">
    <citation type="submission" date="2024-04" db="EMBL/GenBank/DDBJ databases">
        <title>Salinicola lusitanus LLJ914,a marine bacterium isolated from the Okinawa Trough.</title>
        <authorList>
            <person name="Li J."/>
        </authorList>
    </citation>
    <scope>NUCLEOTIDE SEQUENCE [LARGE SCALE GENOMIC DNA]</scope>
</reference>
<protein>
    <submittedName>
        <fullName evidence="2">Uncharacterized protein</fullName>
    </submittedName>
</protein>
<keyword evidence="3" id="KW-1185">Reference proteome</keyword>
<feature type="region of interest" description="Disordered" evidence="1">
    <location>
        <begin position="1"/>
        <end position="34"/>
    </location>
</feature>
<dbReference type="AlphaFoldDB" id="A0AAW0PAX3"/>